<proteinExistence type="predicted"/>
<name>A0A3N0CPD9_9ACTN</name>
<dbReference type="RefSeq" id="WP_123226418.1">
    <property type="nucleotide sequence ID" value="NZ_RJSE01000003.1"/>
</dbReference>
<dbReference type="EMBL" id="RJSE01000003">
    <property type="protein sequence ID" value="RNL65315.1"/>
    <property type="molecule type" value="Genomic_DNA"/>
</dbReference>
<dbReference type="AlphaFoldDB" id="A0A3N0CPD9"/>
<dbReference type="Proteomes" id="UP000267128">
    <property type="component" value="Unassembled WGS sequence"/>
</dbReference>
<keyword evidence="2" id="KW-1185">Reference proteome</keyword>
<protein>
    <submittedName>
        <fullName evidence="1">Uncharacterized protein</fullName>
    </submittedName>
</protein>
<comment type="caution">
    <text evidence="1">The sequence shown here is derived from an EMBL/GenBank/DDBJ whole genome shotgun (WGS) entry which is preliminary data.</text>
</comment>
<dbReference type="Gene3D" id="3.40.830.10">
    <property type="entry name" value="LigB-like"/>
    <property type="match status" value="1"/>
</dbReference>
<evidence type="ECO:0000313" key="2">
    <source>
        <dbReference type="Proteomes" id="UP000267128"/>
    </source>
</evidence>
<organism evidence="1 2">
    <name type="scientific">Nocardioides marmoriginsengisoli</name>
    <dbReference type="NCBI Taxonomy" id="661483"/>
    <lineage>
        <taxon>Bacteria</taxon>
        <taxon>Bacillati</taxon>
        <taxon>Actinomycetota</taxon>
        <taxon>Actinomycetes</taxon>
        <taxon>Propionibacteriales</taxon>
        <taxon>Nocardioidaceae</taxon>
        <taxon>Nocardioides</taxon>
    </lineage>
</organism>
<dbReference type="OrthoDB" id="4543339at2"/>
<gene>
    <name evidence="1" type="ORF">EFK50_04980</name>
</gene>
<sequence length="169" mass="17627">MRIVVVPSTLALLPRYASASDPIPELRAAVHAATAWVLEDGPVGGVAGSPAGLEVARHLVGDPVEAVPGLLVAAGGSAMRTENAPGAFDERAEGYDAVVGKALATGDLEALSRIDVPLAEELWAGEDALVLAALGRRLAGTTRVLDVQVDYDDAPYGVQYWVVRWQCES</sequence>
<accession>A0A3N0CPD9</accession>
<reference evidence="1 2" key="1">
    <citation type="submission" date="2018-11" db="EMBL/GenBank/DDBJ databases">
        <authorList>
            <person name="Li F."/>
        </authorList>
    </citation>
    <scope>NUCLEOTIDE SEQUENCE [LARGE SCALE GENOMIC DNA]</scope>
    <source>
        <strain evidence="1 2">Gsoil 097</strain>
    </source>
</reference>
<evidence type="ECO:0000313" key="1">
    <source>
        <dbReference type="EMBL" id="RNL65315.1"/>
    </source>
</evidence>